<gene>
    <name evidence="5" type="ORF">N7456_005954</name>
</gene>
<dbReference type="InterPro" id="IPR002893">
    <property type="entry name" value="Znf_MYND"/>
</dbReference>
<reference evidence="5" key="1">
    <citation type="submission" date="2022-11" db="EMBL/GenBank/DDBJ databases">
        <authorList>
            <person name="Petersen C."/>
        </authorList>
    </citation>
    <scope>NUCLEOTIDE SEQUENCE</scope>
    <source>
        <strain evidence="5">IBT 30069</strain>
    </source>
</reference>
<dbReference type="PROSITE" id="PS01360">
    <property type="entry name" value="ZF_MYND_1"/>
    <property type="match status" value="1"/>
</dbReference>
<name>A0A9W9FZH8_9EURO</name>
<keyword evidence="2" id="KW-0863">Zinc-finger</keyword>
<evidence type="ECO:0000313" key="5">
    <source>
        <dbReference type="EMBL" id="KAJ5109279.1"/>
    </source>
</evidence>
<evidence type="ECO:0000313" key="6">
    <source>
        <dbReference type="Proteomes" id="UP001149165"/>
    </source>
</evidence>
<proteinExistence type="predicted"/>
<reference evidence="5" key="2">
    <citation type="journal article" date="2023" name="IMA Fungus">
        <title>Comparative genomic study of the Penicillium genus elucidates a diverse pangenome and 15 lateral gene transfer events.</title>
        <authorList>
            <person name="Petersen C."/>
            <person name="Sorensen T."/>
            <person name="Nielsen M.R."/>
            <person name="Sondergaard T.E."/>
            <person name="Sorensen J.L."/>
            <person name="Fitzpatrick D.A."/>
            <person name="Frisvad J.C."/>
            <person name="Nielsen K.L."/>
        </authorList>
    </citation>
    <scope>NUCLEOTIDE SEQUENCE</scope>
    <source>
        <strain evidence="5">IBT 30069</strain>
    </source>
</reference>
<evidence type="ECO:0000256" key="2">
    <source>
        <dbReference type="ARBA" id="ARBA00022771"/>
    </source>
</evidence>
<protein>
    <recommendedName>
        <fullName evidence="4">MYND-type domain-containing protein</fullName>
    </recommendedName>
</protein>
<comment type="caution">
    <text evidence="5">The sequence shown here is derived from an EMBL/GenBank/DDBJ whole genome shotgun (WGS) entry which is preliminary data.</text>
</comment>
<dbReference type="OrthoDB" id="4363678at2759"/>
<accession>A0A9W9FZH8</accession>
<dbReference type="GO" id="GO:0008270">
    <property type="term" value="F:zinc ion binding"/>
    <property type="evidence" value="ECO:0007669"/>
    <property type="project" value="UniProtKB-KW"/>
</dbReference>
<feature type="domain" description="MYND-type" evidence="4">
    <location>
        <begin position="35"/>
        <end position="72"/>
    </location>
</feature>
<dbReference type="SUPFAM" id="SSF144232">
    <property type="entry name" value="HIT/MYND zinc finger-like"/>
    <property type="match status" value="1"/>
</dbReference>
<evidence type="ECO:0000256" key="1">
    <source>
        <dbReference type="ARBA" id="ARBA00022723"/>
    </source>
</evidence>
<keyword evidence="1" id="KW-0479">Metal-binding</keyword>
<dbReference type="EMBL" id="JAPQKH010000003">
    <property type="protein sequence ID" value="KAJ5109279.1"/>
    <property type="molecule type" value="Genomic_DNA"/>
</dbReference>
<dbReference type="Gene3D" id="6.10.140.2220">
    <property type="match status" value="1"/>
</dbReference>
<evidence type="ECO:0000256" key="3">
    <source>
        <dbReference type="ARBA" id="ARBA00022833"/>
    </source>
</evidence>
<evidence type="ECO:0000259" key="4">
    <source>
        <dbReference type="PROSITE" id="PS01360"/>
    </source>
</evidence>
<sequence length="335" mass="38141">MSVPSRGLLSIIDERIAPIEEIPMPNVTENLPSGCAICGKERGCQLCPDCLAISYCGPHHKGIHRQTHKAICDAVKNERIHLESTQDRVLITPAQCILPLFLQRIHTRESLEAQLEFYDRPITQFLLGDPPFDCMSLSSLARLNKDQRLYDLVKSMCAPITPIQGFEQQNIFESIDYILMAPRSCVTLRDNTLVIIVCITFLKIKLLLDLIRLYETIMVIGPKLPLELLNLILQNIPRSPSVTANKGILTNKDLPTKIFDLQSQVNILYKEADRLNPHIWRPFVTHDPNDPIEHCDKIMGDALWEAKLIFVYFSYYAFETPGAVAFIKQKFQSEI</sequence>
<dbReference type="AlphaFoldDB" id="A0A9W9FZH8"/>
<keyword evidence="3" id="KW-0862">Zinc</keyword>
<dbReference type="Proteomes" id="UP001149165">
    <property type="component" value="Unassembled WGS sequence"/>
</dbReference>
<keyword evidence="6" id="KW-1185">Reference proteome</keyword>
<organism evidence="5 6">
    <name type="scientific">Penicillium angulare</name>
    <dbReference type="NCBI Taxonomy" id="116970"/>
    <lineage>
        <taxon>Eukaryota</taxon>
        <taxon>Fungi</taxon>
        <taxon>Dikarya</taxon>
        <taxon>Ascomycota</taxon>
        <taxon>Pezizomycotina</taxon>
        <taxon>Eurotiomycetes</taxon>
        <taxon>Eurotiomycetidae</taxon>
        <taxon>Eurotiales</taxon>
        <taxon>Aspergillaceae</taxon>
        <taxon>Penicillium</taxon>
    </lineage>
</organism>